<dbReference type="AlphaFoldDB" id="A0AAE2C9V0"/>
<keyword evidence="2" id="KW-1185">Reference proteome</keyword>
<evidence type="ECO:0000313" key="2">
    <source>
        <dbReference type="Proteomes" id="UP001293254"/>
    </source>
</evidence>
<dbReference type="Proteomes" id="UP001293254">
    <property type="component" value="Unassembled WGS sequence"/>
</dbReference>
<protein>
    <submittedName>
        <fullName evidence="1">Uncharacterized protein</fullName>
    </submittedName>
</protein>
<sequence>MDSAGSVHVISKELIKPSSPTPDHLKTLKPVSARSNNSVAPEAILSNTLTSFYPLAGKIDPEKVTQFTVTTRELSSLKPVRTLVSELVQDAKLEGVSEVPSGGSSPGIHVGRGPAPFSCTRSTSLTVEGLPWQHACRT</sequence>
<dbReference type="Gene3D" id="3.30.559.10">
    <property type="entry name" value="Chloramphenicol acetyltransferase-like domain"/>
    <property type="match status" value="1"/>
</dbReference>
<name>A0AAE2C9V0_9LAMI</name>
<accession>A0AAE2C9V0</accession>
<dbReference type="InterPro" id="IPR023213">
    <property type="entry name" value="CAT-like_dom_sf"/>
</dbReference>
<reference evidence="1" key="1">
    <citation type="submission" date="2020-06" db="EMBL/GenBank/DDBJ databases">
        <authorList>
            <person name="Li T."/>
            <person name="Hu X."/>
            <person name="Zhang T."/>
            <person name="Song X."/>
            <person name="Zhang H."/>
            <person name="Dai N."/>
            <person name="Sheng W."/>
            <person name="Hou X."/>
            <person name="Wei L."/>
        </authorList>
    </citation>
    <scope>NUCLEOTIDE SEQUENCE</scope>
    <source>
        <strain evidence="1">3651</strain>
        <tissue evidence="1">Leaf</tissue>
    </source>
</reference>
<dbReference type="EMBL" id="JACGWO010000012">
    <property type="protein sequence ID" value="KAK4414291.1"/>
    <property type="molecule type" value="Genomic_DNA"/>
</dbReference>
<comment type="caution">
    <text evidence="1">The sequence shown here is derived from an EMBL/GenBank/DDBJ whole genome shotgun (WGS) entry which is preliminary data.</text>
</comment>
<proteinExistence type="predicted"/>
<reference evidence="1" key="2">
    <citation type="journal article" date="2024" name="Plant">
        <title>Genomic evolution and insights into agronomic trait innovations of Sesamum species.</title>
        <authorList>
            <person name="Miao H."/>
            <person name="Wang L."/>
            <person name="Qu L."/>
            <person name="Liu H."/>
            <person name="Sun Y."/>
            <person name="Le M."/>
            <person name="Wang Q."/>
            <person name="Wei S."/>
            <person name="Zheng Y."/>
            <person name="Lin W."/>
            <person name="Duan Y."/>
            <person name="Cao H."/>
            <person name="Xiong S."/>
            <person name="Wang X."/>
            <person name="Wei L."/>
            <person name="Li C."/>
            <person name="Ma Q."/>
            <person name="Ju M."/>
            <person name="Zhao R."/>
            <person name="Li G."/>
            <person name="Mu C."/>
            <person name="Tian Q."/>
            <person name="Mei H."/>
            <person name="Zhang T."/>
            <person name="Gao T."/>
            <person name="Zhang H."/>
        </authorList>
    </citation>
    <scope>NUCLEOTIDE SEQUENCE</scope>
    <source>
        <strain evidence="1">3651</strain>
    </source>
</reference>
<organism evidence="1 2">
    <name type="scientific">Sesamum alatum</name>
    <dbReference type="NCBI Taxonomy" id="300844"/>
    <lineage>
        <taxon>Eukaryota</taxon>
        <taxon>Viridiplantae</taxon>
        <taxon>Streptophyta</taxon>
        <taxon>Embryophyta</taxon>
        <taxon>Tracheophyta</taxon>
        <taxon>Spermatophyta</taxon>
        <taxon>Magnoliopsida</taxon>
        <taxon>eudicotyledons</taxon>
        <taxon>Gunneridae</taxon>
        <taxon>Pentapetalae</taxon>
        <taxon>asterids</taxon>
        <taxon>lamiids</taxon>
        <taxon>Lamiales</taxon>
        <taxon>Pedaliaceae</taxon>
        <taxon>Sesamum</taxon>
    </lineage>
</organism>
<gene>
    <name evidence="1" type="ORF">Salat_2842100</name>
</gene>
<evidence type="ECO:0000313" key="1">
    <source>
        <dbReference type="EMBL" id="KAK4414291.1"/>
    </source>
</evidence>